<dbReference type="AlphaFoldDB" id="A0A0N5ACU5"/>
<keyword evidence="3" id="KW-1185">Reference proteome</keyword>
<accession>A0A0N5ACU5</accession>
<feature type="signal peptide" evidence="2">
    <location>
        <begin position="1"/>
        <end position="21"/>
    </location>
</feature>
<name>A0A0N5ACU5_9BILA</name>
<protein>
    <submittedName>
        <fullName evidence="4">Secreted protein</fullName>
    </submittedName>
</protein>
<feature type="chain" id="PRO_5005893159" evidence="2">
    <location>
        <begin position="22"/>
        <end position="236"/>
    </location>
</feature>
<feature type="coiled-coil region" evidence="1">
    <location>
        <begin position="109"/>
        <end position="136"/>
    </location>
</feature>
<evidence type="ECO:0000256" key="1">
    <source>
        <dbReference type="SAM" id="Coils"/>
    </source>
</evidence>
<organism evidence="3 4">
    <name type="scientific">Syphacia muris</name>
    <dbReference type="NCBI Taxonomy" id="451379"/>
    <lineage>
        <taxon>Eukaryota</taxon>
        <taxon>Metazoa</taxon>
        <taxon>Ecdysozoa</taxon>
        <taxon>Nematoda</taxon>
        <taxon>Chromadorea</taxon>
        <taxon>Rhabditida</taxon>
        <taxon>Spirurina</taxon>
        <taxon>Oxyuridomorpha</taxon>
        <taxon>Oxyuroidea</taxon>
        <taxon>Oxyuridae</taxon>
        <taxon>Syphacia</taxon>
    </lineage>
</organism>
<evidence type="ECO:0000313" key="4">
    <source>
        <dbReference type="WBParaSite" id="SMUV_0000197501-mRNA-1"/>
    </source>
</evidence>
<proteinExistence type="predicted"/>
<keyword evidence="1" id="KW-0175">Coiled coil</keyword>
<dbReference type="WBParaSite" id="SMUV_0000197501-mRNA-1">
    <property type="protein sequence ID" value="SMUV_0000197501-mRNA-1"/>
    <property type="gene ID" value="SMUV_0000197501"/>
</dbReference>
<sequence length="236" mass="26806">MSVVATALGYSLLLIATSVKTQMLAEDAQEGMCHMCNELMSERYVDTNDLQEEQLEEDKKDVKGALKDIEKKINEIDSRIWWLPPSDVEQLHNESEVVLASVVNKALSYGDIETQASKIQNKLEVYEAEKETNKAKAVEQWGMLFSVRQRLYNLEKVLLDVVVLARDLATVSHMDKLRMLADVVAQKLKKVMDYYETNNEIVQTAVSNLAEINTKKSELKSAGSKKKCAFLFFFCK</sequence>
<evidence type="ECO:0000256" key="2">
    <source>
        <dbReference type="SAM" id="SignalP"/>
    </source>
</evidence>
<dbReference type="Proteomes" id="UP000046393">
    <property type="component" value="Unplaced"/>
</dbReference>
<evidence type="ECO:0000313" key="3">
    <source>
        <dbReference type="Proteomes" id="UP000046393"/>
    </source>
</evidence>
<reference evidence="4" key="1">
    <citation type="submission" date="2017-02" db="UniProtKB">
        <authorList>
            <consortium name="WormBaseParasite"/>
        </authorList>
    </citation>
    <scope>IDENTIFICATION</scope>
</reference>
<keyword evidence="2" id="KW-0732">Signal</keyword>
<feature type="coiled-coil region" evidence="1">
    <location>
        <begin position="48"/>
        <end position="79"/>
    </location>
</feature>